<comment type="catalytic activity">
    <reaction evidence="11 15">
        <text>UMP + diphosphate = 5-phospho-alpha-D-ribose 1-diphosphate + uracil</text>
        <dbReference type="Rhea" id="RHEA:13017"/>
        <dbReference type="ChEBI" id="CHEBI:17568"/>
        <dbReference type="ChEBI" id="CHEBI:33019"/>
        <dbReference type="ChEBI" id="CHEBI:57865"/>
        <dbReference type="ChEBI" id="CHEBI:58017"/>
        <dbReference type="EC" id="2.4.2.9"/>
    </reaction>
</comment>
<dbReference type="GO" id="GO:0044206">
    <property type="term" value="P:UMP salvage"/>
    <property type="evidence" value="ECO:0007669"/>
    <property type="project" value="UniProtKB-UniRule"/>
</dbReference>
<evidence type="ECO:0000256" key="7">
    <source>
        <dbReference type="ARBA" id="ARBA00022741"/>
    </source>
</evidence>
<accession>A0A0R1MVK4</accession>
<evidence type="ECO:0000256" key="2">
    <source>
        <dbReference type="ARBA" id="ARBA00009516"/>
    </source>
</evidence>
<dbReference type="InterPro" id="IPR029057">
    <property type="entry name" value="PRTase-like"/>
</dbReference>
<evidence type="ECO:0000256" key="1">
    <source>
        <dbReference type="ARBA" id="ARBA00005180"/>
    </source>
</evidence>
<dbReference type="GO" id="GO:0005525">
    <property type="term" value="F:GTP binding"/>
    <property type="evidence" value="ECO:0007669"/>
    <property type="project" value="UniProtKB-KW"/>
</dbReference>
<feature type="binding site" evidence="15">
    <location>
        <position position="203"/>
    </location>
    <ligand>
        <name>5-phospho-alpha-D-ribose 1-diphosphate</name>
        <dbReference type="ChEBI" id="CHEBI:58017"/>
    </ligand>
</feature>
<name>A0A0R1MVK4_9LACO</name>
<dbReference type="InterPro" id="IPR000836">
    <property type="entry name" value="PRTase_dom"/>
</dbReference>
<evidence type="ECO:0000256" key="11">
    <source>
        <dbReference type="ARBA" id="ARBA00052919"/>
    </source>
</evidence>
<dbReference type="HAMAP" id="MF_01218_B">
    <property type="entry name" value="Upp_B"/>
    <property type="match status" value="1"/>
</dbReference>
<dbReference type="InterPro" id="IPR005765">
    <property type="entry name" value="UPRT"/>
</dbReference>
<dbReference type="SUPFAM" id="SSF53271">
    <property type="entry name" value="PRTase-like"/>
    <property type="match status" value="1"/>
</dbReference>
<dbReference type="AlphaFoldDB" id="A0A0R1MVK4"/>
<dbReference type="Pfam" id="PF14681">
    <property type="entry name" value="UPRTase"/>
    <property type="match status" value="1"/>
</dbReference>
<dbReference type="PATRIC" id="fig|1423759.3.peg.166"/>
<keyword evidence="8 15" id="KW-0460">Magnesium</keyword>
<organism evidence="17 18">
    <name type="scientific">Liquorilactobacillus hordei DSM 19519</name>
    <dbReference type="NCBI Taxonomy" id="1423759"/>
    <lineage>
        <taxon>Bacteria</taxon>
        <taxon>Bacillati</taxon>
        <taxon>Bacillota</taxon>
        <taxon>Bacilli</taxon>
        <taxon>Lactobacillales</taxon>
        <taxon>Lactobacillaceae</taxon>
        <taxon>Liquorilactobacillus</taxon>
    </lineage>
</organism>
<dbReference type="Proteomes" id="UP000051448">
    <property type="component" value="Unassembled WGS sequence"/>
</dbReference>
<comment type="activity regulation">
    <text evidence="15">Allosterically activated by GTP.</text>
</comment>
<protein>
    <recommendedName>
        <fullName evidence="13 15">Uracil phosphoribosyltransferase</fullName>
        <ecNumber evidence="3 15">2.4.2.9</ecNumber>
    </recommendedName>
    <alternativeName>
        <fullName evidence="10 15">UMP pyrophosphorylase</fullName>
    </alternativeName>
    <alternativeName>
        <fullName evidence="14 15">UPRTase</fullName>
    </alternativeName>
</protein>
<dbReference type="STRING" id="1423759.FC92_GL000163"/>
<evidence type="ECO:0000256" key="3">
    <source>
        <dbReference type="ARBA" id="ARBA00011894"/>
    </source>
</evidence>
<evidence type="ECO:0000256" key="5">
    <source>
        <dbReference type="ARBA" id="ARBA00022676"/>
    </source>
</evidence>
<comment type="function">
    <text evidence="12 15">Catalyzes the conversion of uracil and 5-phospho-alpha-D-ribose 1-diphosphate (PRPP) to UMP and diphosphate.</text>
</comment>
<dbReference type="GO" id="GO:0004845">
    <property type="term" value="F:uracil phosphoribosyltransferase activity"/>
    <property type="evidence" value="ECO:0007669"/>
    <property type="project" value="UniProtKB-UniRule"/>
</dbReference>
<keyword evidence="4 15" id="KW-0021">Allosteric enzyme</keyword>
<keyword evidence="9 15" id="KW-0342">GTP-binding</keyword>
<keyword evidence="18" id="KW-1185">Reference proteome</keyword>
<evidence type="ECO:0000256" key="13">
    <source>
        <dbReference type="ARBA" id="ARBA00072146"/>
    </source>
</evidence>
<dbReference type="InterPro" id="IPR050054">
    <property type="entry name" value="UPRTase/APRTase"/>
</dbReference>
<comment type="pathway">
    <text evidence="1 15">Pyrimidine metabolism; UMP biosynthesis via salvage pathway; UMP from uracil: step 1/1.</text>
</comment>
<evidence type="ECO:0000256" key="14">
    <source>
        <dbReference type="ARBA" id="ARBA00079807"/>
    </source>
</evidence>
<dbReference type="EMBL" id="AZDX01000001">
    <property type="protein sequence ID" value="KRL08371.1"/>
    <property type="molecule type" value="Genomic_DNA"/>
</dbReference>
<comment type="cofactor">
    <cofactor evidence="15">
        <name>Mg(2+)</name>
        <dbReference type="ChEBI" id="CHEBI:18420"/>
    </cofactor>
    <text evidence="15">Binds 1 Mg(2+) ion per subunit. The magnesium is bound as Mg-PRPP.</text>
</comment>
<feature type="domain" description="Phosphoribosyltransferase" evidence="16">
    <location>
        <begin position="9"/>
        <end position="211"/>
    </location>
</feature>
<comment type="similarity">
    <text evidence="2 15">Belongs to the UPRTase family.</text>
</comment>
<evidence type="ECO:0000313" key="18">
    <source>
        <dbReference type="Proteomes" id="UP000051448"/>
    </source>
</evidence>
<proteinExistence type="inferred from homology"/>
<feature type="binding site" evidence="15">
    <location>
        <position position="197"/>
    </location>
    <ligand>
        <name>uracil</name>
        <dbReference type="ChEBI" id="CHEBI:17568"/>
    </ligand>
</feature>
<evidence type="ECO:0000256" key="12">
    <source>
        <dbReference type="ARBA" id="ARBA00056901"/>
    </source>
</evidence>
<evidence type="ECO:0000256" key="10">
    <source>
        <dbReference type="ARBA" id="ARBA00031082"/>
    </source>
</evidence>
<dbReference type="Gene3D" id="3.40.50.2020">
    <property type="match status" value="1"/>
</dbReference>
<dbReference type="CDD" id="cd06223">
    <property type="entry name" value="PRTases_typeI"/>
    <property type="match status" value="1"/>
</dbReference>
<dbReference type="NCBIfam" id="TIGR01091">
    <property type="entry name" value="upp"/>
    <property type="match status" value="1"/>
</dbReference>
<evidence type="ECO:0000256" key="9">
    <source>
        <dbReference type="ARBA" id="ARBA00023134"/>
    </source>
</evidence>
<dbReference type="FunFam" id="3.40.50.2020:FF:000003">
    <property type="entry name" value="Uracil phosphoribosyltransferase"/>
    <property type="match status" value="1"/>
</dbReference>
<feature type="binding site" evidence="15">
    <location>
        <begin position="202"/>
        <end position="204"/>
    </location>
    <ligand>
        <name>uracil</name>
        <dbReference type="ChEBI" id="CHEBI:17568"/>
    </ligand>
</feature>
<feature type="binding site" evidence="15">
    <location>
        <position position="82"/>
    </location>
    <ligand>
        <name>5-phospho-alpha-D-ribose 1-diphosphate</name>
        <dbReference type="ChEBI" id="CHEBI:58017"/>
    </ligand>
</feature>
<keyword evidence="7 15" id="KW-0547">Nucleotide-binding</keyword>
<dbReference type="GO" id="GO:0000287">
    <property type="term" value="F:magnesium ion binding"/>
    <property type="evidence" value="ECO:0007669"/>
    <property type="project" value="UniProtKB-UniRule"/>
</dbReference>
<keyword evidence="5 15" id="KW-0328">Glycosyltransferase</keyword>
<dbReference type="GO" id="GO:0005737">
    <property type="term" value="C:cytoplasm"/>
    <property type="evidence" value="ECO:0007669"/>
    <property type="project" value="UniProtKB-ARBA"/>
</dbReference>
<evidence type="ECO:0000256" key="6">
    <source>
        <dbReference type="ARBA" id="ARBA00022679"/>
    </source>
</evidence>
<reference evidence="17 18" key="1">
    <citation type="journal article" date="2015" name="Genome Announc.">
        <title>Expanding the biotechnology potential of lactobacilli through comparative genomics of 213 strains and associated genera.</title>
        <authorList>
            <person name="Sun Z."/>
            <person name="Harris H.M."/>
            <person name="McCann A."/>
            <person name="Guo C."/>
            <person name="Argimon S."/>
            <person name="Zhang W."/>
            <person name="Yang X."/>
            <person name="Jeffery I.B."/>
            <person name="Cooney J.C."/>
            <person name="Kagawa T.F."/>
            <person name="Liu W."/>
            <person name="Song Y."/>
            <person name="Salvetti E."/>
            <person name="Wrobel A."/>
            <person name="Rasinkangas P."/>
            <person name="Parkhill J."/>
            <person name="Rea M.C."/>
            <person name="O'Sullivan O."/>
            <person name="Ritari J."/>
            <person name="Douillard F.P."/>
            <person name="Paul Ross R."/>
            <person name="Yang R."/>
            <person name="Briner A.E."/>
            <person name="Felis G.E."/>
            <person name="de Vos W.M."/>
            <person name="Barrangou R."/>
            <person name="Klaenhammer T.R."/>
            <person name="Caufield P.W."/>
            <person name="Cui Y."/>
            <person name="Zhang H."/>
            <person name="O'Toole P.W."/>
        </authorList>
    </citation>
    <scope>NUCLEOTIDE SEQUENCE [LARGE SCALE GENOMIC DNA]</scope>
    <source>
        <strain evidence="17 18">DSM 19519</strain>
    </source>
</reference>
<sequence>MSSLGKFEVLDHPLIQHKLTIIRDKNCGTREFREVVNEIAELMAYEVSRDMPLEDVQVETPITVTTKKSLAGKKVVIVPILRAGLGMVDGILELIPAAKVGHVGMYRDEETLKPVEYFVKMPENMESREIFVVDPMLATGGSAIMAVDALKKRGAVAIKFVCLVAAPEGVKALRAAHPDIDIFAAALDDKLNENGYIVPGLGDAGDRLFGTK</sequence>
<evidence type="ECO:0000256" key="4">
    <source>
        <dbReference type="ARBA" id="ARBA00022533"/>
    </source>
</evidence>
<comment type="caution">
    <text evidence="17">The sequence shown here is derived from an EMBL/GenBank/DDBJ whole genome shotgun (WGS) entry which is preliminary data.</text>
</comment>
<dbReference type="UniPathway" id="UPA00574">
    <property type="reaction ID" value="UER00636"/>
</dbReference>
<feature type="binding site" evidence="15">
    <location>
        <position position="107"/>
    </location>
    <ligand>
        <name>5-phospho-alpha-D-ribose 1-diphosphate</name>
        <dbReference type="ChEBI" id="CHEBI:58017"/>
    </ligand>
</feature>
<dbReference type="NCBIfam" id="NF001097">
    <property type="entry name" value="PRK00129.1"/>
    <property type="match status" value="1"/>
</dbReference>
<feature type="binding site" evidence="15">
    <location>
        <begin position="134"/>
        <end position="142"/>
    </location>
    <ligand>
        <name>5-phospho-alpha-D-ribose 1-diphosphate</name>
        <dbReference type="ChEBI" id="CHEBI:58017"/>
    </ligand>
</feature>
<dbReference type="PANTHER" id="PTHR32315:SF4">
    <property type="entry name" value="URACIL PHOSPHORIBOSYLTRANSFERASE, CHLOROPLASTIC"/>
    <property type="match status" value="1"/>
</dbReference>
<evidence type="ECO:0000256" key="8">
    <source>
        <dbReference type="ARBA" id="ARBA00022842"/>
    </source>
</evidence>
<keyword evidence="6 15" id="KW-0808">Transferase</keyword>
<evidence type="ECO:0000259" key="16">
    <source>
        <dbReference type="Pfam" id="PF14681"/>
    </source>
</evidence>
<evidence type="ECO:0000256" key="15">
    <source>
        <dbReference type="HAMAP-Rule" id="MF_01218"/>
    </source>
</evidence>
<dbReference type="EC" id="2.4.2.9" evidence="3 15"/>
<dbReference type="InterPro" id="IPR034332">
    <property type="entry name" value="Upp_B"/>
</dbReference>
<dbReference type="PANTHER" id="PTHR32315">
    <property type="entry name" value="ADENINE PHOSPHORIBOSYLTRANSFERASE"/>
    <property type="match status" value="1"/>
</dbReference>
<gene>
    <name evidence="15" type="primary">upp</name>
    <name evidence="17" type="ORF">FC92_GL000163</name>
</gene>
<evidence type="ECO:0000313" key="17">
    <source>
        <dbReference type="EMBL" id="KRL08371.1"/>
    </source>
</evidence>
<dbReference type="GO" id="GO:0006223">
    <property type="term" value="P:uracil salvage"/>
    <property type="evidence" value="ECO:0007669"/>
    <property type="project" value="InterPro"/>
</dbReference>